<dbReference type="RefSeq" id="WP_345081550.1">
    <property type="nucleotide sequence ID" value="NZ_BAABFA010000010.1"/>
</dbReference>
<organism evidence="2 3">
    <name type="scientific">Nemorincola caseinilytica</name>
    <dbReference type="NCBI Taxonomy" id="2054315"/>
    <lineage>
        <taxon>Bacteria</taxon>
        <taxon>Pseudomonadati</taxon>
        <taxon>Bacteroidota</taxon>
        <taxon>Chitinophagia</taxon>
        <taxon>Chitinophagales</taxon>
        <taxon>Chitinophagaceae</taxon>
        <taxon>Nemorincola</taxon>
    </lineage>
</organism>
<dbReference type="Proteomes" id="UP001500067">
    <property type="component" value="Unassembled WGS sequence"/>
</dbReference>
<proteinExistence type="predicted"/>
<evidence type="ECO:0000313" key="3">
    <source>
        <dbReference type="Proteomes" id="UP001500067"/>
    </source>
</evidence>
<feature type="region of interest" description="Disordered" evidence="1">
    <location>
        <begin position="160"/>
        <end position="182"/>
    </location>
</feature>
<comment type="caution">
    <text evidence="2">The sequence shown here is derived from an EMBL/GenBank/DDBJ whole genome shotgun (WGS) entry which is preliminary data.</text>
</comment>
<dbReference type="EMBL" id="BAABFA010000010">
    <property type="protein sequence ID" value="GAA4465213.1"/>
    <property type="molecule type" value="Genomic_DNA"/>
</dbReference>
<gene>
    <name evidence="2" type="ORF">GCM10023093_16980</name>
</gene>
<evidence type="ECO:0000313" key="2">
    <source>
        <dbReference type="EMBL" id="GAA4465213.1"/>
    </source>
</evidence>
<keyword evidence="3" id="KW-1185">Reference proteome</keyword>
<feature type="compositionally biased region" description="Basic and acidic residues" evidence="1">
    <location>
        <begin position="160"/>
        <end position="174"/>
    </location>
</feature>
<sequence>MKISETLLARARKIFERNEARDKLYITADGQIFVRESDANGQATNLGRAGGIKDVAVLLRTTVGSPAEKTLPKAGDKADVPATHRELTAQEIAADLAKEAAAKLNKMLKALVETEAKHKKLKEEQAALPITATANRKTGIANRITAAAEKISTLTTDIEAAKAKQAETDTKTEDTQEDETNG</sequence>
<accession>A0ABP8NFW2</accession>
<evidence type="ECO:0008006" key="4">
    <source>
        <dbReference type="Google" id="ProtNLM"/>
    </source>
</evidence>
<reference evidence="3" key="1">
    <citation type="journal article" date="2019" name="Int. J. Syst. Evol. Microbiol.">
        <title>The Global Catalogue of Microorganisms (GCM) 10K type strain sequencing project: providing services to taxonomists for standard genome sequencing and annotation.</title>
        <authorList>
            <consortium name="The Broad Institute Genomics Platform"/>
            <consortium name="The Broad Institute Genome Sequencing Center for Infectious Disease"/>
            <person name="Wu L."/>
            <person name="Ma J."/>
        </authorList>
    </citation>
    <scope>NUCLEOTIDE SEQUENCE [LARGE SCALE GENOMIC DNA]</scope>
    <source>
        <strain evidence="3">JCM 32105</strain>
    </source>
</reference>
<name>A0ABP8NFW2_9BACT</name>
<evidence type="ECO:0000256" key="1">
    <source>
        <dbReference type="SAM" id="MobiDB-lite"/>
    </source>
</evidence>
<protein>
    <recommendedName>
        <fullName evidence="4">PRTRC system protein E</fullName>
    </recommendedName>
</protein>